<feature type="transmembrane region" description="Helical" evidence="1">
    <location>
        <begin position="49"/>
        <end position="72"/>
    </location>
</feature>
<dbReference type="Proteomes" id="UP000807353">
    <property type="component" value="Unassembled WGS sequence"/>
</dbReference>
<dbReference type="OrthoDB" id="3231781at2759"/>
<dbReference type="PANTHER" id="PTHR40465">
    <property type="entry name" value="CHROMOSOME 1, WHOLE GENOME SHOTGUN SEQUENCE"/>
    <property type="match status" value="1"/>
</dbReference>
<feature type="transmembrane region" description="Helical" evidence="1">
    <location>
        <begin position="12"/>
        <end position="37"/>
    </location>
</feature>
<proteinExistence type="predicted"/>
<keyword evidence="3" id="KW-1185">Reference proteome</keyword>
<keyword evidence="1" id="KW-1133">Transmembrane helix</keyword>
<feature type="transmembrane region" description="Helical" evidence="1">
    <location>
        <begin position="119"/>
        <end position="144"/>
    </location>
</feature>
<evidence type="ECO:0000256" key="1">
    <source>
        <dbReference type="SAM" id="Phobius"/>
    </source>
</evidence>
<dbReference type="AlphaFoldDB" id="A0A9P6CPQ8"/>
<gene>
    <name evidence="2" type="ORF">BDZ94DRAFT_1154223</name>
</gene>
<reference evidence="2" key="1">
    <citation type="submission" date="2020-11" db="EMBL/GenBank/DDBJ databases">
        <authorList>
            <consortium name="DOE Joint Genome Institute"/>
            <person name="Ahrendt S."/>
            <person name="Riley R."/>
            <person name="Andreopoulos W."/>
            <person name="Labutti K."/>
            <person name="Pangilinan J."/>
            <person name="Ruiz-Duenas F.J."/>
            <person name="Barrasa J.M."/>
            <person name="Sanchez-Garcia M."/>
            <person name="Camarero S."/>
            <person name="Miyauchi S."/>
            <person name="Serrano A."/>
            <person name="Linde D."/>
            <person name="Babiker R."/>
            <person name="Drula E."/>
            <person name="Ayuso-Fernandez I."/>
            <person name="Pacheco R."/>
            <person name="Padilla G."/>
            <person name="Ferreira P."/>
            <person name="Barriuso J."/>
            <person name="Kellner H."/>
            <person name="Castanera R."/>
            <person name="Alfaro M."/>
            <person name="Ramirez L."/>
            <person name="Pisabarro A.G."/>
            <person name="Kuo A."/>
            <person name="Tritt A."/>
            <person name="Lipzen A."/>
            <person name="He G."/>
            <person name="Yan M."/>
            <person name="Ng V."/>
            <person name="Cullen D."/>
            <person name="Martin F."/>
            <person name="Rosso M.-N."/>
            <person name="Henrissat B."/>
            <person name="Hibbett D."/>
            <person name="Martinez A.T."/>
            <person name="Grigoriev I.V."/>
        </authorList>
    </citation>
    <scope>NUCLEOTIDE SEQUENCE</scope>
    <source>
        <strain evidence="2">CBS 247.69</strain>
    </source>
</reference>
<keyword evidence="1" id="KW-0812">Transmembrane</keyword>
<sequence length="216" mass="24673">MVEAHGSLDLEIGAVEIGILISTFLYGIATVQTYIYFRESTRDPRWLRAMVNYSDILVTFITVVTCMFLYRFSVTNFGNYNSLQELPWTLDFSFFIGGLVSATVQSFFAYRVHVISGRWAVSVVAWGGSLVRVGVTLLIFILTFKSGTLGLYEDKYPWSIILSLGVAMFIDVLNTCSLCYYLHRMRTIFKGTNTLIDRVMTWSIGEYHRGFLDNYN</sequence>
<feature type="transmembrane region" description="Helical" evidence="1">
    <location>
        <begin position="92"/>
        <end position="112"/>
    </location>
</feature>
<dbReference type="EMBL" id="MU150233">
    <property type="protein sequence ID" value="KAF9468249.1"/>
    <property type="molecule type" value="Genomic_DNA"/>
</dbReference>
<comment type="caution">
    <text evidence="2">The sequence shown here is derived from an EMBL/GenBank/DDBJ whole genome shotgun (WGS) entry which is preliminary data.</text>
</comment>
<keyword evidence="1" id="KW-0472">Membrane</keyword>
<evidence type="ECO:0000313" key="2">
    <source>
        <dbReference type="EMBL" id="KAF9468249.1"/>
    </source>
</evidence>
<dbReference type="PANTHER" id="PTHR40465:SF1">
    <property type="entry name" value="DUF6534 DOMAIN-CONTAINING PROTEIN"/>
    <property type="match status" value="1"/>
</dbReference>
<feature type="transmembrane region" description="Helical" evidence="1">
    <location>
        <begin position="156"/>
        <end position="182"/>
    </location>
</feature>
<organism evidence="2 3">
    <name type="scientific">Collybia nuda</name>
    <dbReference type="NCBI Taxonomy" id="64659"/>
    <lineage>
        <taxon>Eukaryota</taxon>
        <taxon>Fungi</taxon>
        <taxon>Dikarya</taxon>
        <taxon>Basidiomycota</taxon>
        <taxon>Agaricomycotina</taxon>
        <taxon>Agaricomycetes</taxon>
        <taxon>Agaricomycetidae</taxon>
        <taxon>Agaricales</taxon>
        <taxon>Tricholomatineae</taxon>
        <taxon>Clitocybaceae</taxon>
        <taxon>Collybia</taxon>
    </lineage>
</organism>
<accession>A0A9P6CPQ8</accession>
<evidence type="ECO:0000313" key="3">
    <source>
        <dbReference type="Proteomes" id="UP000807353"/>
    </source>
</evidence>
<protein>
    <submittedName>
        <fullName evidence="2">Uncharacterized protein</fullName>
    </submittedName>
</protein>
<name>A0A9P6CPQ8_9AGAR</name>